<dbReference type="EMBL" id="CP045273">
    <property type="protein sequence ID" value="QJX80082.1"/>
    <property type="molecule type" value="Genomic_DNA"/>
</dbReference>
<evidence type="ECO:0000313" key="1">
    <source>
        <dbReference type="EMBL" id="QJX80082.1"/>
    </source>
</evidence>
<name>A0A6M6DZ75_PRIMG</name>
<keyword evidence="1" id="KW-0614">Plasmid</keyword>
<dbReference type="RefSeq" id="WP_171778064.1">
    <property type="nucleotide sequence ID" value="NZ_CP045273.1"/>
</dbReference>
<geneLocation type="plasmid" evidence="2">
    <name>pfdu301a</name>
</geneLocation>
<reference evidence="1 2" key="1">
    <citation type="submission" date="2019-10" db="EMBL/GenBank/DDBJ databases">
        <title>Complete genome sequences for adaption low water activity.</title>
        <authorList>
            <person name="Zhao L."/>
            <person name="Zhong J."/>
        </authorList>
    </citation>
    <scope>NUCLEOTIDE SEQUENCE [LARGE SCALE GENOMIC DNA]</scope>
    <source>
        <strain evidence="1 2">FDU301</strain>
        <plasmid evidence="2">pfdu301a</plasmid>
    </source>
</reference>
<protein>
    <submittedName>
        <fullName evidence="1">Uncharacterized protein</fullName>
    </submittedName>
</protein>
<dbReference type="AlphaFoldDB" id="A0A6M6DZ75"/>
<proteinExistence type="predicted"/>
<accession>A0A6M6DZ75</accession>
<gene>
    <name evidence="1" type="ORF">FDZ14_28715</name>
</gene>
<organism evidence="1 2">
    <name type="scientific">Priestia megaterium</name>
    <name type="common">Bacillus megaterium</name>
    <dbReference type="NCBI Taxonomy" id="1404"/>
    <lineage>
        <taxon>Bacteria</taxon>
        <taxon>Bacillati</taxon>
        <taxon>Bacillota</taxon>
        <taxon>Bacilli</taxon>
        <taxon>Bacillales</taxon>
        <taxon>Bacillaceae</taxon>
        <taxon>Priestia</taxon>
    </lineage>
</organism>
<dbReference type="Proteomes" id="UP000501076">
    <property type="component" value="Plasmid pFDU301A"/>
</dbReference>
<evidence type="ECO:0000313" key="2">
    <source>
        <dbReference type="Proteomes" id="UP000501076"/>
    </source>
</evidence>
<sequence>MDYKEALEVLTSHYPSGDRNELKEAYNLAMLALQKQIPTSPIKNEWSPSECPSCGSKLSDFIGDGLYKDRINLKICECGQCLNWKK</sequence>